<dbReference type="SUPFAM" id="SSF52954">
    <property type="entry name" value="Class II aaRS ABD-related"/>
    <property type="match status" value="1"/>
</dbReference>
<evidence type="ECO:0000313" key="2">
    <source>
        <dbReference type="EMBL" id="TBU05764.1"/>
    </source>
</evidence>
<organism evidence="2 5">
    <name type="scientific">Hamiltosporidium magnivora</name>
    <dbReference type="NCBI Taxonomy" id="148818"/>
    <lineage>
        <taxon>Eukaryota</taxon>
        <taxon>Fungi</taxon>
        <taxon>Fungi incertae sedis</taxon>
        <taxon>Microsporidia</taxon>
        <taxon>Dubosqiidae</taxon>
        <taxon>Hamiltosporidium</taxon>
    </lineage>
</organism>
<evidence type="ECO:0000313" key="5">
    <source>
        <dbReference type="Proteomes" id="UP000293045"/>
    </source>
</evidence>
<dbReference type="GO" id="GO:0042134">
    <property type="term" value="F:rRNA primary transcript binding"/>
    <property type="evidence" value="ECO:0007669"/>
    <property type="project" value="InterPro"/>
</dbReference>
<keyword evidence="4" id="KW-1185">Reference proteome</keyword>
<proteinExistence type="predicted"/>
<name>A0A4Q9LD47_9MICR</name>
<dbReference type="InterPro" id="IPR007109">
    <property type="entry name" value="Brix"/>
</dbReference>
<dbReference type="Proteomes" id="UP000293045">
    <property type="component" value="Unassembled WGS sequence"/>
</dbReference>
<dbReference type="VEuPathDB" id="MicrosporidiaDB:CWI39_0625p0020"/>
<dbReference type="GO" id="GO:0005730">
    <property type="term" value="C:nucleolus"/>
    <property type="evidence" value="ECO:0007669"/>
    <property type="project" value="TreeGrafter"/>
</dbReference>
<reference evidence="4 5" key="1">
    <citation type="submission" date="2017-12" db="EMBL/GenBank/DDBJ databases">
        <authorList>
            <person name="Pombert J.-F."/>
            <person name="Haag K.L."/>
            <person name="Ebert D."/>
        </authorList>
    </citation>
    <scope>NUCLEOTIDE SEQUENCE [LARGE SCALE GENOMIC DNA]</scope>
    <source>
        <strain evidence="3">BE-OM-2</strain>
        <strain evidence="2">IL-BN-2</strain>
    </source>
</reference>
<comment type="caution">
    <text evidence="2">The sequence shown here is derived from an EMBL/GenBank/DDBJ whole genome shotgun (WGS) entry which is preliminary data.</text>
</comment>
<dbReference type="Pfam" id="PF04427">
    <property type="entry name" value="Brix"/>
    <property type="match status" value="1"/>
</dbReference>
<evidence type="ECO:0000313" key="3">
    <source>
        <dbReference type="EMBL" id="TBU08459.1"/>
    </source>
</evidence>
<dbReference type="STRING" id="148818.A0A4Q9LD47"/>
<evidence type="ECO:0000313" key="4">
    <source>
        <dbReference type="Proteomes" id="UP000291404"/>
    </source>
</evidence>
<dbReference type="VEuPathDB" id="MicrosporidiaDB:CWI36_0137p0030"/>
<dbReference type="EMBL" id="PIXR01000625">
    <property type="protein sequence ID" value="TBU05764.1"/>
    <property type="molecule type" value="Genomic_DNA"/>
</dbReference>
<dbReference type="Proteomes" id="UP000291404">
    <property type="component" value="Unassembled WGS sequence"/>
</dbReference>
<dbReference type="GO" id="GO:0006364">
    <property type="term" value="P:rRNA processing"/>
    <property type="evidence" value="ECO:0007669"/>
    <property type="project" value="InterPro"/>
</dbReference>
<dbReference type="SMART" id="SM00879">
    <property type="entry name" value="Brix"/>
    <property type="match status" value="1"/>
</dbReference>
<protein>
    <submittedName>
        <fullName evidence="2">Brix domain-containing protein</fullName>
    </submittedName>
</protein>
<dbReference type="AlphaFoldDB" id="A0A4Q9LD47"/>
<dbReference type="EMBL" id="PITI01000137">
    <property type="protein sequence ID" value="TBU08459.1"/>
    <property type="molecule type" value="Genomic_DNA"/>
</dbReference>
<dbReference type="PROSITE" id="PS50833">
    <property type="entry name" value="BRIX"/>
    <property type="match status" value="1"/>
</dbReference>
<dbReference type="InterPro" id="IPR044281">
    <property type="entry name" value="IMP4/RPF1"/>
</dbReference>
<dbReference type="PANTHER" id="PTHR22734">
    <property type="entry name" value="U3 SMALL NUCLEOLAR RIBONUCLEOPROTEIN PROTEIN IMP4"/>
    <property type="match status" value="1"/>
</dbReference>
<sequence length="189" mass="22165">MTDYNVLISTVKNENSENTILLCKELQKIIPNSIYTQDILTTPIKIQILEHNKLPYTIKIAYKDIKYDFKIIEYKSTKALNNQNQISGYNPQLVVNNFNTDIGTNILNILMELFPYDFSARNRQVVNFTNKNDYIFFRMYRYIFKEDSSIDLAEIGPRLILKLSKIIDNENTFNIKYSSKKYSSETAII</sequence>
<feature type="domain" description="Brix" evidence="1">
    <location>
        <begin position="1"/>
        <end position="172"/>
    </location>
</feature>
<accession>A0A4Q9LD47</accession>
<dbReference type="Gene3D" id="3.40.50.10480">
    <property type="entry name" value="Probable brix-domain ribosomal biogenesis protein"/>
    <property type="match status" value="1"/>
</dbReference>
<gene>
    <name evidence="3" type="ORF">CWI36_0137p0030</name>
    <name evidence="2" type="ORF">CWI39_0625p0020</name>
</gene>
<evidence type="ECO:0000259" key="1">
    <source>
        <dbReference type="PROSITE" id="PS50833"/>
    </source>
</evidence>